<dbReference type="RefSeq" id="WP_085878827.1">
    <property type="nucleotide sequence ID" value="NZ_FWFZ01000008.1"/>
</dbReference>
<protein>
    <submittedName>
        <fullName evidence="1">Uncharacterized protein</fullName>
    </submittedName>
</protein>
<dbReference type="OrthoDB" id="7658483at2"/>
<name>A0A1Y5SV60_9RHOB</name>
<proteinExistence type="predicted"/>
<dbReference type="AlphaFoldDB" id="A0A1Y5SV60"/>
<accession>A0A1Y5SV60</accession>
<evidence type="ECO:0000313" key="2">
    <source>
        <dbReference type="Proteomes" id="UP000193900"/>
    </source>
</evidence>
<gene>
    <name evidence="1" type="ORF">ROA7023_01975</name>
</gene>
<evidence type="ECO:0000313" key="1">
    <source>
        <dbReference type="EMBL" id="SLN47261.1"/>
    </source>
</evidence>
<reference evidence="1 2" key="1">
    <citation type="submission" date="2017-03" db="EMBL/GenBank/DDBJ databases">
        <authorList>
            <person name="Afonso C.L."/>
            <person name="Miller P.J."/>
            <person name="Scott M.A."/>
            <person name="Spackman E."/>
            <person name="Goraichik I."/>
            <person name="Dimitrov K.M."/>
            <person name="Suarez D.L."/>
            <person name="Swayne D.E."/>
        </authorList>
    </citation>
    <scope>NUCLEOTIDE SEQUENCE [LARGE SCALE GENOMIC DNA]</scope>
    <source>
        <strain evidence="1 2">CECT 7023</strain>
    </source>
</reference>
<keyword evidence="2" id="KW-1185">Reference proteome</keyword>
<dbReference type="Proteomes" id="UP000193900">
    <property type="component" value="Unassembled WGS sequence"/>
</dbReference>
<sequence>MARRDWHMTEIEGGVALSRTGRGRLDVLAETVLPAARPGRVAHQVRQDVWRALRRVRGFSPVVHVQRLGGELRVVAGGQVSGRVPPDASARIAAVLADRGNRARWVAHAGRGEPRAAPERHS</sequence>
<dbReference type="EMBL" id="FWFZ01000008">
    <property type="protein sequence ID" value="SLN47261.1"/>
    <property type="molecule type" value="Genomic_DNA"/>
</dbReference>
<organism evidence="1 2">
    <name type="scientific">Roseisalinus antarcticus</name>
    <dbReference type="NCBI Taxonomy" id="254357"/>
    <lineage>
        <taxon>Bacteria</taxon>
        <taxon>Pseudomonadati</taxon>
        <taxon>Pseudomonadota</taxon>
        <taxon>Alphaproteobacteria</taxon>
        <taxon>Rhodobacterales</taxon>
        <taxon>Roseobacteraceae</taxon>
        <taxon>Roseisalinus</taxon>
    </lineage>
</organism>